<proteinExistence type="predicted"/>
<sequence>MKSSKNLCIHLIAHYDLYNPVHYKNSVEGCSSYWGNACQVSSAEATSNSVSASNNYEICAATLQEQCRSCSSYWGNACQVSSAEATSNSVSASNNYCLNGECYDEVENAVPKCVCDLDMLVTAVTSSRVGGVF</sequence>
<accession>A0A915EGE8</accession>
<dbReference type="WBParaSite" id="jg562">
    <property type="protein sequence ID" value="jg562"/>
    <property type="gene ID" value="jg562"/>
</dbReference>
<reference evidence="2" key="1">
    <citation type="submission" date="2022-11" db="UniProtKB">
        <authorList>
            <consortium name="WormBaseParasite"/>
        </authorList>
    </citation>
    <scope>IDENTIFICATION</scope>
</reference>
<protein>
    <submittedName>
        <fullName evidence="2">Uncharacterized protein</fullName>
    </submittedName>
</protein>
<dbReference type="AlphaFoldDB" id="A0A915EGE8"/>
<name>A0A915EGE8_9BILA</name>
<evidence type="ECO:0000313" key="2">
    <source>
        <dbReference type="WBParaSite" id="jg562"/>
    </source>
</evidence>
<evidence type="ECO:0000313" key="1">
    <source>
        <dbReference type="Proteomes" id="UP000887574"/>
    </source>
</evidence>
<dbReference type="Proteomes" id="UP000887574">
    <property type="component" value="Unplaced"/>
</dbReference>
<keyword evidence="1" id="KW-1185">Reference proteome</keyword>
<organism evidence="1 2">
    <name type="scientific">Ditylenchus dipsaci</name>
    <dbReference type="NCBI Taxonomy" id="166011"/>
    <lineage>
        <taxon>Eukaryota</taxon>
        <taxon>Metazoa</taxon>
        <taxon>Ecdysozoa</taxon>
        <taxon>Nematoda</taxon>
        <taxon>Chromadorea</taxon>
        <taxon>Rhabditida</taxon>
        <taxon>Tylenchina</taxon>
        <taxon>Tylenchomorpha</taxon>
        <taxon>Sphaerularioidea</taxon>
        <taxon>Anguinidae</taxon>
        <taxon>Anguininae</taxon>
        <taxon>Ditylenchus</taxon>
    </lineage>
</organism>